<dbReference type="Proteomes" id="UP000271678">
    <property type="component" value="Unassembled WGS sequence"/>
</dbReference>
<dbReference type="RefSeq" id="WP_123272211.1">
    <property type="nucleotide sequence ID" value="NZ_RJJQ01000016.1"/>
</dbReference>
<proteinExistence type="predicted"/>
<dbReference type="Pfam" id="PF13427">
    <property type="entry name" value="AadA_C"/>
    <property type="match status" value="1"/>
</dbReference>
<dbReference type="AlphaFoldDB" id="A0A3M9M4G2"/>
<keyword evidence="5" id="KW-1185">Reference proteome</keyword>
<dbReference type="InterPro" id="IPR025184">
    <property type="entry name" value="AadA_C"/>
</dbReference>
<sequence length="246" mass="25567">MEGVARPFWSEQAVRVADACVANVHDLVGVYLHGSAALGGFTRSSDLDILVVADGSVTGVAPVLLACATPSALELSIVSRAAAATPLAPYPFRLHIAGPARMSEDTGEGDPDLAAHYAVCRQSAIALFGPPPQDIFGAVSPHALVGYFVGELRWGLQYADQRYAVLNACRAVAFASGGRLLSKIDGADWWVSRFGPNPLVSQAKSAQLAGQPLGPADSAAAEFVARAIGLLEASARQIARYGARSV</sequence>
<protein>
    <submittedName>
        <fullName evidence="4">DUF4111 domain-containing protein</fullName>
    </submittedName>
</protein>
<evidence type="ECO:0000259" key="2">
    <source>
        <dbReference type="Pfam" id="PF01909"/>
    </source>
</evidence>
<gene>
    <name evidence="4" type="ORF">EFY87_14580</name>
</gene>
<dbReference type="CDD" id="cd05403">
    <property type="entry name" value="NT_KNTase_like"/>
    <property type="match status" value="1"/>
</dbReference>
<dbReference type="Gene3D" id="3.30.460.10">
    <property type="entry name" value="Beta Polymerase, domain 2"/>
    <property type="match status" value="1"/>
</dbReference>
<dbReference type="InterPro" id="IPR043519">
    <property type="entry name" value="NT_sf"/>
</dbReference>
<dbReference type="EMBL" id="RJJQ01000016">
    <property type="protein sequence ID" value="RNI20454.1"/>
    <property type="molecule type" value="Genomic_DNA"/>
</dbReference>
<reference evidence="4 5" key="1">
    <citation type="submission" date="2018-11" db="EMBL/GenBank/DDBJ databases">
        <title>Draft genome of Simplicispira Flexivirga sp. BO-16.</title>
        <authorList>
            <person name="Im W.T."/>
        </authorList>
    </citation>
    <scope>NUCLEOTIDE SEQUENCE [LARGE SCALE GENOMIC DNA]</scope>
    <source>
        <strain evidence="4 5">BO-16</strain>
    </source>
</reference>
<name>A0A3M9M4G2_9MICO</name>
<feature type="domain" description="Polymerase nucleotidyl transferase" evidence="2">
    <location>
        <begin position="27"/>
        <end position="57"/>
    </location>
</feature>
<evidence type="ECO:0000313" key="4">
    <source>
        <dbReference type="EMBL" id="RNI20454.1"/>
    </source>
</evidence>
<feature type="domain" description="Adenylyltransferase AadA C-terminal" evidence="3">
    <location>
        <begin position="151"/>
        <end position="209"/>
    </location>
</feature>
<dbReference type="Pfam" id="PF01909">
    <property type="entry name" value="NTP_transf_2"/>
    <property type="match status" value="1"/>
</dbReference>
<dbReference type="InterPro" id="IPR002934">
    <property type="entry name" value="Polymerase_NTP_transf_dom"/>
</dbReference>
<comment type="caution">
    <text evidence="4">The sequence shown here is derived from an EMBL/GenBank/DDBJ whole genome shotgun (WGS) entry which is preliminary data.</text>
</comment>
<organism evidence="4 5">
    <name type="scientific">Flexivirga caeni</name>
    <dbReference type="NCBI Taxonomy" id="2294115"/>
    <lineage>
        <taxon>Bacteria</taxon>
        <taxon>Bacillati</taxon>
        <taxon>Actinomycetota</taxon>
        <taxon>Actinomycetes</taxon>
        <taxon>Micrococcales</taxon>
        <taxon>Dermacoccaceae</taxon>
        <taxon>Flexivirga</taxon>
    </lineage>
</organism>
<evidence type="ECO:0000256" key="1">
    <source>
        <dbReference type="ARBA" id="ARBA00022679"/>
    </source>
</evidence>
<dbReference type="GO" id="GO:0016779">
    <property type="term" value="F:nucleotidyltransferase activity"/>
    <property type="evidence" value="ECO:0007669"/>
    <property type="project" value="InterPro"/>
</dbReference>
<keyword evidence="1" id="KW-0808">Transferase</keyword>
<dbReference type="OrthoDB" id="7058480at2"/>
<dbReference type="SUPFAM" id="SSF81301">
    <property type="entry name" value="Nucleotidyltransferase"/>
    <property type="match status" value="1"/>
</dbReference>
<evidence type="ECO:0000313" key="5">
    <source>
        <dbReference type="Proteomes" id="UP000271678"/>
    </source>
</evidence>
<evidence type="ECO:0000259" key="3">
    <source>
        <dbReference type="Pfam" id="PF13427"/>
    </source>
</evidence>
<accession>A0A3M9M4G2</accession>